<proteinExistence type="predicted"/>
<dbReference type="EMBL" id="SNTY01000007">
    <property type="protein sequence ID" value="TEU30492.1"/>
    <property type="molecule type" value="Genomic_DNA"/>
</dbReference>
<gene>
    <name evidence="1" type="ORF">E2B99_01380</name>
</gene>
<keyword evidence="2" id="KW-1185">Reference proteome</keyword>
<comment type="caution">
    <text evidence="1">The sequence shown here is derived from an EMBL/GenBank/DDBJ whole genome shotgun (WGS) entry which is preliminary data.</text>
</comment>
<reference evidence="1 2" key="1">
    <citation type="submission" date="2019-03" db="EMBL/GenBank/DDBJ databases">
        <title>Alkanindiges illinoisensis: a potential pathogenic isolated from ascites of a gastric cancer patient with abdominal metastasis.</title>
        <authorList>
            <person name="Hu X."/>
            <person name="Yang B."/>
            <person name="Yan X."/>
            <person name="Lin L."/>
            <person name="Zhao H."/>
            <person name="Zhou F."/>
            <person name="Su B."/>
            <person name="Chen J."/>
            <person name="Rui Y."/>
            <person name="Wang Q."/>
            <person name="Zheng L."/>
        </authorList>
    </citation>
    <scope>NUCLEOTIDE SEQUENCE [LARGE SCALE GENOMIC DNA]</scope>
    <source>
        <strain evidence="1 2">NFYY 23406</strain>
    </source>
</reference>
<dbReference type="RefSeq" id="WP_134243216.1">
    <property type="nucleotide sequence ID" value="NZ_SNTY01000007.1"/>
</dbReference>
<evidence type="ECO:0000313" key="1">
    <source>
        <dbReference type="EMBL" id="TEU30492.1"/>
    </source>
</evidence>
<protein>
    <submittedName>
        <fullName evidence="1">Uncharacterized protein</fullName>
    </submittedName>
</protein>
<dbReference type="OrthoDB" id="6712658at2"/>
<organism evidence="1 2">
    <name type="scientific">Alkanindiges illinoisensis</name>
    <dbReference type="NCBI Taxonomy" id="197183"/>
    <lineage>
        <taxon>Bacteria</taxon>
        <taxon>Pseudomonadati</taxon>
        <taxon>Pseudomonadota</taxon>
        <taxon>Gammaproteobacteria</taxon>
        <taxon>Moraxellales</taxon>
        <taxon>Moraxellaceae</taxon>
        <taxon>Alkanindiges</taxon>
    </lineage>
</organism>
<dbReference type="Proteomes" id="UP000297834">
    <property type="component" value="Unassembled WGS sequence"/>
</dbReference>
<evidence type="ECO:0000313" key="2">
    <source>
        <dbReference type="Proteomes" id="UP000297834"/>
    </source>
</evidence>
<accession>A0A4Y7XF84</accession>
<dbReference type="STRING" id="1120977.GCA_000619845_00768"/>
<dbReference type="AlphaFoldDB" id="A0A4Y7XF84"/>
<name>A0A4Y7XF84_9GAMM</name>
<sequence>MLTAPAGYAQEINSQELIIEHNSQEGESDLAYDFFTGTLQLIVPVQANPDQGAKQPVPQLQLNRCDLGQNQYMLIESHDHAVQQFIQHYNKQLQTAESEGHKIQATVIGAYKERDGKNYLRVKSIENVKTDTSCHLMDMFP</sequence>